<accession>Q6ZEW4</accession>
<proteinExistence type="predicted"/>
<keyword evidence="3" id="KW-1185">Reference proteome</keyword>
<evidence type="ECO:0000313" key="2">
    <source>
        <dbReference type="EMBL" id="BAD01786.1"/>
    </source>
</evidence>
<keyword evidence="2" id="KW-0614">Plasmid</keyword>
<dbReference type="EnsemblBacteria" id="BAD01786">
    <property type="protein sequence ID" value="BAD01786"/>
    <property type="gene ID" value="BAD01786"/>
</dbReference>
<dbReference type="InParanoid" id="Q6ZEW4"/>
<dbReference type="Gene3D" id="1.10.30.50">
    <property type="match status" value="1"/>
</dbReference>
<protein>
    <recommendedName>
        <fullName evidence="1">HTH cro/C1-type domain-containing protein</fullName>
    </recommendedName>
</protein>
<reference evidence="2 3" key="1">
    <citation type="journal article" date="2003" name="DNA Res.">
        <title>Structural analysis of four large plasmids harboring in a unicellular cyanobacterium, Synechocystis sp. PCC 6803.</title>
        <authorList>
            <person name="Kaneko T."/>
            <person name="Nakamura Y."/>
            <person name="Sasamoto S."/>
            <person name="Watanabe A."/>
            <person name="Kohara M."/>
            <person name="Matsumoto M."/>
            <person name="Shimpo S."/>
            <person name="Yamada M."/>
            <person name="Tabata S."/>
        </authorList>
    </citation>
    <scope>NUCLEOTIDE SEQUENCE [LARGE SCALE GENOMIC DNA]</scope>
    <source>
        <strain evidence="3">ATCC 27184 / PCC 6803 / Kazusa</strain>
    </source>
</reference>
<dbReference type="Pfam" id="PF13395">
    <property type="entry name" value="HNH_4"/>
    <property type="match status" value="1"/>
</dbReference>
<dbReference type="AlphaFoldDB" id="Q6ZEW4"/>
<dbReference type="SMR" id="Q6ZEW4"/>
<gene>
    <name evidence="2" type="ordered locus">slr5016</name>
</gene>
<sequence>MGKAGQALKQTLDLHNISQSRLAIALGVDRPIVFRWFHEKTDPTGETIHQITTALQNLDPDAASSFVNFYLGNFTQNGSSGISSQSLPESEQVNVSILAQLFNKTTNSYKYLFFLSLLDILKRRKFDVLPPISFAELVVEILANAWFPHTYFKLSFGTQDKITEKLDSLNLIISEPILKFNDPDKQLLRKTIANQTYDDLITYLVKYVPFRLIRPFYSHETRGLKDVEVNQVILDLTNNNHKSRNALYHFDADLVKDCQGIILSPDWVNYIEENFKIVKGWASWAWLEYMQSRNPTTPNIVNKLFTPQQRGSLSSQTKFWKSALNYQLFNCIYSKQKLNSDYLSLDHYLPWSFVAHDQLWNLVPVIPEVNSSKSNNLPADQYFYDFVNLHHLALVTNHKHLPRQSWNKVIDPYVADLNLSENDLLDLDRLLKAYESTVKPLITLAAKQGFSENWVYPK</sequence>
<name>Q6ZEW4_SYNY3</name>
<evidence type="ECO:0000313" key="3">
    <source>
        <dbReference type="Proteomes" id="UP000001425"/>
    </source>
</evidence>
<dbReference type="EMBL" id="AP004310">
    <property type="protein sequence ID" value="BAD01786.1"/>
    <property type="molecule type" value="Genomic_DNA"/>
</dbReference>
<dbReference type="InterPro" id="IPR010982">
    <property type="entry name" value="Lambda_DNA-bd_dom_sf"/>
</dbReference>
<dbReference type="SUPFAM" id="SSF47413">
    <property type="entry name" value="lambda repressor-like DNA-binding domains"/>
    <property type="match status" value="1"/>
</dbReference>
<dbReference type="CDD" id="cd00093">
    <property type="entry name" value="HTH_XRE"/>
    <property type="match status" value="1"/>
</dbReference>
<feature type="domain" description="HTH cro/C1-type" evidence="1">
    <location>
        <begin position="8"/>
        <end position="63"/>
    </location>
</feature>
<dbReference type="KEGG" id="syn:slr5016"/>
<dbReference type="Proteomes" id="UP000001425">
    <property type="component" value="Plasmid pSYSM"/>
</dbReference>
<evidence type="ECO:0000259" key="1">
    <source>
        <dbReference type="PROSITE" id="PS50943"/>
    </source>
</evidence>
<dbReference type="PROSITE" id="PS50943">
    <property type="entry name" value="HTH_CROC1"/>
    <property type="match status" value="1"/>
</dbReference>
<geneLocation type="plasmid" evidence="2 3">
    <name>pSYSM</name>
</geneLocation>
<dbReference type="InterPro" id="IPR001387">
    <property type="entry name" value="Cro/C1-type_HTH"/>
</dbReference>
<dbReference type="InterPro" id="IPR003615">
    <property type="entry name" value="HNH_nuc"/>
</dbReference>
<organism evidence="2 3">
    <name type="scientific">Synechocystis sp. (strain ATCC 27184 / PCC 6803 / Kazusa)</name>
    <dbReference type="NCBI Taxonomy" id="1111708"/>
    <lineage>
        <taxon>Bacteria</taxon>
        <taxon>Bacillati</taxon>
        <taxon>Cyanobacteriota</taxon>
        <taxon>Cyanophyceae</taxon>
        <taxon>Synechococcales</taxon>
        <taxon>Merismopediaceae</taxon>
        <taxon>Synechocystis</taxon>
    </lineage>
</organism>
<dbReference type="GO" id="GO:0003677">
    <property type="term" value="F:DNA binding"/>
    <property type="evidence" value="ECO:0007669"/>
    <property type="project" value="InterPro"/>
</dbReference>